<name>A0A8J5XMI6_DIALT</name>
<comment type="caution">
    <text evidence="1">The sequence shown here is derived from an EMBL/GenBank/DDBJ whole genome shotgun (WGS) entry which is preliminary data.</text>
</comment>
<dbReference type="EMBL" id="JAGTXO010000007">
    <property type="protein sequence ID" value="KAG8466632.1"/>
    <property type="molecule type" value="Genomic_DNA"/>
</dbReference>
<keyword evidence="2" id="KW-1185">Reference proteome</keyword>
<proteinExistence type="predicted"/>
<evidence type="ECO:0000313" key="2">
    <source>
        <dbReference type="Proteomes" id="UP000751190"/>
    </source>
</evidence>
<organism evidence="1 2">
    <name type="scientific">Diacronema lutheri</name>
    <name type="common">Unicellular marine alga</name>
    <name type="synonym">Monochrysis lutheri</name>
    <dbReference type="NCBI Taxonomy" id="2081491"/>
    <lineage>
        <taxon>Eukaryota</taxon>
        <taxon>Haptista</taxon>
        <taxon>Haptophyta</taxon>
        <taxon>Pavlovophyceae</taxon>
        <taxon>Pavlovales</taxon>
        <taxon>Pavlovaceae</taxon>
        <taxon>Diacronema</taxon>
    </lineage>
</organism>
<dbReference type="AlphaFoldDB" id="A0A8J5XMI6"/>
<sequence length="144" mass="15524">MAKANLQLPDCTALLQFEAALFSRRWSARELARLEENAPAVPLVEGMRECLGFLDRIVSGDAPNPAALAQLKMSNMLCVAGKACPDESIRWMQCIQAASSRGGVPAANALCARERRRLERCAQRQASMLVSAALLRDAIAGAPD</sequence>
<evidence type="ECO:0000313" key="1">
    <source>
        <dbReference type="EMBL" id="KAG8466632.1"/>
    </source>
</evidence>
<dbReference type="Proteomes" id="UP000751190">
    <property type="component" value="Unassembled WGS sequence"/>
</dbReference>
<gene>
    <name evidence="1" type="ORF">KFE25_008011</name>
</gene>
<reference evidence="1" key="1">
    <citation type="submission" date="2021-05" db="EMBL/GenBank/DDBJ databases">
        <title>The genome of the haptophyte Pavlova lutheri (Diacronema luteri, Pavlovales) - a model for lipid biosynthesis in eukaryotic algae.</title>
        <authorList>
            <person name="Hulatt C.J."/>
            <person name="Posewitz M.C."/>
        </authorList>
    </citation>
    <scope>NUCLEOTIDE SEQUENCE</scope>
    <source>
        <strain evidence="1">NIVA-4/92</strain>
    </source>
</reference>
<accession>A0A8J5XMI6</accession>
<protein>
    <submittedName>
        <fullName evidence="1">Uncharacterized protein</fullName>
    </submittedName>
</protein>